<dbReference type="Proteomes" id="UP000198510">
    <property type="component" value="Unassembled WGS sequence"/>
</dbReference>
<protein>
    <recommendedName>
        <fullName evidence="2">alanine dehydrogenase</fullName>
        <ecNumber evidence="2">1.4.1.1</ecNumber>
    </recommendedName>
</protein>
<dbReference type="SMART" id="SM01003">
    <property type="entry name" value="AlaDh_PNT_N"/>
    <property type="match status" value="1"/>
</dbReference>
<accession>A0A1G9D6N7</accession>
<evidence type="ECO:0000256" key="2">
    <source>
        <dbReference type="ARBA" id="ARBA00012897"/>
    </source>
</evidence>
<dbReference type="PANTHER" id="PTHR42795">
    <property type="entry name" value="ALANINE DEHYDROGENASE"/>
    <property type="match status" value="1"/>
</dbReference>
<dbReference type="EMBL" id="FNFO01000003">
    <property type="protein sequence ID" value="SDK59568.1"/>
    <property type="molecule type" value="Genomic_DNA"/>
</dbReference>
<sequence>MNIKDAKIRSGLEELVKGQSLYPQEQLFRLEESKNSLEIGIPKEVTEVENRVALTPDAVRVLVNNGHQVNVEADAGKRSRFSDNEYSEAGARIVYDSREVLASEIVLTVSPPTLEEIGHMKPGHVLISSLQAHRRNTSFVQAINAKRITALAYEFLEDQVGGIPIMRAMSEIAGSTVMLIAAEYLSSLNNGRGIILGGITGVPPTNVLILGAGTVSEYAARTALGLGADVKIFDNHIYKMRRIKQELGQQLFTSTIHAGTLMDAIRRTDVLITAIRSEEGQSPMVVTEEMVMNMRPGSVIIDVSIDQGGCVETSRPTTHDEPIFVKHDVIHYCVPNIASRVARTATTALSNIFTPIFLKAAEVGGIDEMIFAKPWFMRGVYAYRGSLTNAQLARRLHMKYTDLKLLAAARI</sequence>
<organism evidence="6 7">
    <name type="scientific">Catalinimonas alkaloidigena</name>
    <dbReference type="NCBI Taxonomy" id="1075417"/>
    <lineage>
        <taxon>Bacteria</taxon>
        <taxon>Pseudomonadati</taxon>
        <taxon>Bacteroidota</taxon>
        <taxon>Cytophagia</taxon>
        <taxon>Cytophagales</taxon>
        <taxon>Catalimonadaceae</taxon>
        <taxon>Catalinimonas</taxon>
    </lineage>
</organism>
<dbReference type="RefSeq" id="WP_089680847.1">
    <property type="nucleotide sequence ID" value="NZ_FNFO01000003.1"/>
</dbReference>
<dbReference type="InterPro" id="IPR036291">
    <property type="entry name" value="NAD(P)-bd_dom_sf"/>
</dbReference>
<dbReference type="Pfam" id="PF05222">
    <property type="entry name" value="AlaDh_PNT_N"/>
    <property type="match status" value="1"/>
</dbReference>
<dbReference type="InterPro" id="IPR007886">
    <property type="entry name" value="AlaDH/PNT_N"/>
</dbReference>
<dbReference type="SMART" id="SM01002">
    <property type="entry name" value="AlaDh_PNT_C"/>
    <property type="match status" value="1"/>
</dbReference>
<dbReference type="Gene3D" id="3.40.50.720">
    <property type="entry name" value="NAD(P)-binding Rossmann-like Domain"/>
    <property type="match status" value="2"/>
</dbReference>
<reference evidence="6 7" key="1">
    <citation type="submission" date="2016-10" db="EMBL/GenBank/DDBJ databases">
        <authorList>
            <person name="de Groot N.N."/>
        </authorList>
    </citation>
    <scope>NUCLEOTIDE SEQUENCE [LARGE SCALE GENOMIC DNA]</scope>
    <source>
        <strain evidence="6 7">DSM 25186</strain>
    </source>
</reference>
<dbReference type="OrthoDB" id="9804592at2"/>
<evidence type="ECO:0000256" key="3">
    <source>
        <dbReference type="ARBA" id="ARBA00023002"/>
    </source>
</evidence>
<feature type="domain" description="Alanine dehydrogenase/pyridine nucleotide transhydrogenase N-terminal" evidence="5">
    <location>
        <begin position="40"/>
        <end position="173"/>
    </location>
</feature>
<gene>
    <name evidence="6" type="ORF">SAMN05421823_10322</name>
</gene>
<dbReference type="STRING" id="1075417.SAMN05421823_10322"/>
<dbReference type="InterPro" id="IPR007698">
    <property type="entry name" value="AlaDH/PNT_NAD(H)-bd"/>
</dbReference>
<dbReference type="GO" id="GO:0005886">
    <property type="term" value="C:plasma membrane"/>
    <property type="evidence" value="ECO:0007669"/>
    <property type="project" value="TreeGrafter"/>
</dbReference>
<dbReference type="SUPFAM" id="SSF52283">
    <property type="entry name" value="Formate/glycerate dehydrogenase catalytic domain-like"/>
    <property type="match status" value="1"/>
</dbReference>
<dbReference type="GO" id="GO:0042853">
    <property type="term" value="P:L-alanine catabolic process"/>
    <property type="evidence" value="ECO:0007669"/>
    <property type="project" value="InterPro"/>
</dbReference>
<keyword evidence="3" id="KW-0560">Oxidoreductase</keyword>
<comment type="similarity">
    <text evidence="1">Belongs to the AlaDH/PNT family.</text>
</comment>
<dbReference type="GO" id="GO:0000286">
    <property type="term" value="F:alanine dehydrogenase activity"/>
    <property type="evidence" value="ECO:0007669"/>
    <property type="project" value="UniProtKB-EC"/>
</dbReference>
<feature type="domain" description="Alanine dehydrogenase/pyridine nucleotide transhydrogenase NAD(H)-binding" evidence="4">
    <location>
        <begin position="185"/>
        <end position="333"/>
    </location>
</feature>
<evidence type="ECO:0000259" key="4">
    <source>
        <dbReference type="SMART" id="SM01002"/>
    </source>
</evidence>
<keyword evidence="7" id="KW-1185">Reference proteome</keyword>
<name>A0A1G9D6N7_9BACT</name>
<dbReference type="SUPFAM" id="SSF51735">
    <property type="entry name" value="NAD(P)-binding Rossmann-fold domains"/>
    <property type="match status" value="1"/>
</dbReference>
<dbReference type="Pfam" id="PF01262">
    <property type="entry name" value="AlaDh_PNT_C"/>
    <property type="match status" value="1"/>
</dbReference>
<evidence type="ECO:0000313" key="6">
    <source>
        <dbReference type="EMBL" id="SDK59568.1"/>
    </source>
</evidence>
<evidence type="ECO:0000259" key="5">
    <source>
        <dbReference type="SMART" id="SM01003"/>
    </source>
</evidence>
<dbReference type="CDD" id="cd05305">
    <property type="entry name" value="L-AlaDH"/>
    <property type="match status" value="1"/>
</dbReference>
<evidence type="ECO:0000313" key="7">
    <source>
        <dbReference type="Proteomes" id="UP000198510"/>
    </source>
</evidence>
<dbReference type="PANTHER" id="PTHR42795:SF1">
    <property type="entry name" value="ALANINE DEHYDROGENASE"/>
    <property type="match status" value="1"/>
</dbReference>
<dbReference type="InterPro" id="IPR008141">
    <property type="entry name" value="Ala_DH"/>
</dbReference>
<evidence type="ECO:0000256" key="1">
    <source>
        <dbReference type="ARBA" id="ARBA00005689"/>
    </source>
</evidence>
<dbReference type="AlphaFoldDB" id="A0A1G9D6N7"/>
<dbReference type="EC" id="1.4.1.1" evidence="2"/>
<proteinExistence type="inferred from homology"/>